<name>A0ABS2NR13_9FIRM</name>
<protein>
    <recommendedName>
        <fullName evidence="3">Adhesin domain-containing protein</fullName>
    </recommendedName>
</protein>
<dbReference type="RefSeq" id="WP_204402492.1">
    <property type="nucleotide sequence ID" value="NZ_JAFBEE010000012.1"/>
</dbReference>
<proteinExistence type="predicted"/>
<evidence type="ECO:0000313" key="1">
    <source>
        <dbReference type="EMBL" id="MBM7615370.1"/>
    </source>
</evidence>
<keyword evidence="2" id="KW-1185">Reference proteome</keyword>
<dbReference type="Proteomes" id="UP001314796">
    <property type="component" value="Unassembled WGS sequence"/>
</dbReference>
<evidence type="ECO:0000313" key="2">
    <source>
        <dbReference type="Proteomes" id="UP001314796"/>
    </source>
</evidence>
<gene>
    <name evidence="1" type="ORF">JOC73_001940</name>
</gene>
<accession>A0ABS2NR13</accession>
<dbReference type="EMBL" id="JAFBEE010000012">
    <property type="protein sequence ID" value="MBM7615370.1"/>
    <property type="molecule type" value="Genomic_DNA"/>
</dbReference>
<organism evidence="1 2">
    <name type="scientific">Alkaliphilus hydrothermalis</name>
    <dbReference type="NCBI Taxonomy" id="1482730"/>
    <lineage>
        <taxon>Bacteria</taxon>
        <taxon>Bacillati</taxon>
        <taxon>Bacillota</taxon>
        <taxon>Clostridia</taxon>
        <taxon>Peptostreptococcales</taxon>
        <taxon>Natronincolaceae</taxon>
        <taxon>Alkaliphilus</taxon>
    </lineage>
</organism>
<dbReference type="Pfam" id="PF20074">
    <property type="entry name" value="DUF6470"/>
    <property type="match status" value="1"/>
</dbReference>
<evidence type="ECO:0008006" key="3">
    <source>
        <dbReference type="Google" id="ProtNLM"/>
    </source>
</evidence>
<dbReference type="InterPro" id="IPR045527">
    <property type="entry name" value="DUF6470"/>
</dbReference>
<sequence length="186" mass="20959">MIKITTQPALIGIERQEGQLSIQQNQHPMELSTTAPKLNLQIEDAVLHIDQSQCFAEAGLKNHMELTRAFTAKAKQKAIQAIGRIASEGQQMADIHRGNAIGRIAKQRSTTKEKQFDFDMIPKSRPQITVQEGRIDSSLERGTVDIQMGDYRPQIDFQPDKVEVYLRQKNSINIEYVGNHLDTYGG</sequence>
<comment type="caution">
    <text evidence="1">The sequence shown here is derived from an EMBL/GenBank/DDBJ whole genome shotgun (WGS) entry which is preliminary data.</text>
</comment>
<reference evidence="1 2" key="1">
    <citation type="submission" date="2021-01" db="EMBL/GenBank/DDBJ databases">
        <title>Genomic Encyclopedia of Type Strains, Phase IV (KMG-IV): sequencing the most valuable type-strain genomes for metagenomic binning, comparative biology and taxonomic classification.</title>
        <authorList>
            <person name="Goeker M."/>
        </authorList>
    </citation>
    <scope>NUCLEOTIDE SEQUENCE [LARGE SCALE GENOMIC DNA]</scope>
    <source>
        <strain evidence="1 2">DSM 25890</strain>
    </source>
</reference>